<dbReference type="Proteomes" id="UP000634136">
    <property type="component" value="Unassembled WGS sequence"/>
</dbReference>
<accession>A0A834T7F0</accession>
<gene>
    <name evidence="1" type="ORF">G2W53_030953</name>
</gene>
<evidence type="ECO:0000313" key="2">
    <source>
        <dbReference type="Proteomes" id="UP000634136"/>
    </source>
</evidence>
<dbReference type="AlphaFoldDB" id="A0A834T7F0"/>
<sequence length="29" mass="3294">MADLLEPVVRPSLVSSQYHHNTHVTLFTT</sequence>
<name>A0A834T7F0_9FABA</name>
<proteinExistence type="predicted"/>
<reference evidence="1" key="1">
    <citation type="submission" date="2020-09" db="EMBL/GenBank/DDBJ databases">
        <title>Genome-Enabled Discovery of Anthraquinone Biosynthesis in Senna tora.</title>
        <authorList>
            <person name="Kang S.-H."/>
            <person name="Pandey R.P."/>
            <person name="Lee C.-M."/>
            <person name="Sim J.-S."/>
            <person name="Jeong J.-T."/>
            <person name="Choi B.-S."/>
            <person name="Jung M."/>
            <person name="Ginzburg D."/>
            <person name="Zhao K."/>
            <person name="Won S.Y."/>
            <person name="Oh T.-J."/>
            <person name="Yu Y."/>
            <person name="Kim N.-H."/>
            <person name="Lee O.R."/>
            <person name="Lee T.-H."/>
            <person name="Bashyal P."/>
            <person name="Kim T.-S."/>
            <person name="Lee W.-H."/>
            <person name="Kawkins C."/>
            <person name="Kim C.-K."/>
            <person name="Kim J.S."/>
            <person name="Ahn B.O."/>
            <person name="Rhee S.Y."/>
            <person name="Sohng J.K."/>
        </authorList>
    </citation>
    <scope>NUCLEOTIDE SEQUENCE</scope>
    <source>
        <tissue evidence="1">Leaf</tissue>
    </source>
</reference>
<comment type="caution">
    <text evidence="1">The sequence shown here is derived from an EMBL/GenBank/DDBJ whole genome shotgun (WGS) entry which is preliminary data.</text>
</comment>
<evidence type="ECO:0000313" key="1">
    <source>
        <dbReference type="EMBL" id="KAF7816984.1"/>
    </source>
</evidence>
<keyword evidence="2" id="KW-1185">Reference proteome</keyword>
<protein>
    <submittedName>
        <fullName evidence="1">Uncharacterized protein</fullName>
    </submittedName>
</protein>
<organism evidence="1 2">
    <name type="scientific">Senna tora</name>
    <dbReference type="NCBI Taxonomy" id="362788"/>
    <lineage>
        <taxon>Eukaryota</taxon>
        <taxon>Viridiplantae</taxon>
        <taxon>Streptophyta</taxon>
        <taxon>Embryophyta</taxon>
        <taxon>Tracheophyta</taxon>
        <taxon>Spermatophyta</taxon>
        <taxon>Magnoliopsida</taxon>
        <taxon>eudicotyledons</taxon>
        <taxon>Gunneridae</taxon>
        <taxon>Pentapetalae</taxon>
        <taxon>rosids</taxon>
        <taxon>fabids</taxon>
        <taxon>Fabales</taxon>
        <taxon>Fabaceae</taxon>
        <taxon>Caesalpinioideae</taxon>
        <taxon>Cassia clade</taxon>
        <taxon>Senna</taxon>
    </lineage>
</organism>
<dbReference type="EMBL" id="JAAIUW010000009">
    <property type="protein sequence ID" value="KAF7816984.1"/>
    <property type="molecule type" value="Genomic_DNA"/>
</dbReference>